<evidence type="ECO:0000256" key="3">
    <source>
        <dbReference type="ARBA" id="ARBA00022679"/>
    </source>
</evidence>
<evidence type="ECO:0000256" key="5">
    <source>
        <dbReference type="ARBA" id="ARBA00047942"/>
    </source>
</evidence>
<evidence type="ECO:0000313" key="7">
    <source>
        <dbReference type="EMBL" id="QHN36683.1"/>
    </source>
</evidence>
<gene>
    <name evidence="7" type="primary">pglX</name>
    <name evidence="7" type="ORF">GII31_19040</name>
</gene>
<dbReference type="InterPro" id="IPR002052">
    <property type="entry name" value="DNA_methylase_N6_adenine_CS"/>
</dbReference>
<comment type="catalytic activity">
    <reaction evidence="5">
        <text>a 2'-deoxyadenosine in DNA + S-adenosyl-L-methionine = an N(6)-methyl-2'-deoxyadenosine in DNA + S-adenosyl-L-homocysteine + H(+)</text>
        <dbReference type="Rhea" id="RHEA:15197"/>
        <dbReference type="Rhea" id="RHEA-COMP:12418"/>
        <dbReference type="Rhea" id="RHEA-COMP:12419"/>
        <dbReference type="ChEBI" id="CHEBI:15378"/>
        <dbReference type="ChEBI" id="CHEBI:57856"/>
        <dbReference type="ChEBI" id="CHEBI:59789"/>
        <dbReference type="ChEBI" id="CHEBI:90615"/>
        <dbReference type="ChEBI" id="CHEBI:90616"/>
        <dbReference type="EC" id="2.1.1.72"/>
    </reaction>
</comment>
<sequence>MDTKPLESFAKAARRELIAAVEARMSAVLATGSVARSERADTVRALEAAIGNQSRKHVVDKVAYTWFNRLVALRFMDARGYTDAGVVSPAHAQAHGQPEILADAKRGDLDGEVVTHAHDAVISLLDGTRRSTDPEGEAYALLLMEYCRHWNKAMPFMFEAEGAYTELLMPSGLLADGSVLSRARDVLTEEVCQEVEVIGWLYQFYISDRKDEVFAGFKKNKKAGAEEIPAATQLFTPHWIVRYLVENSLGRLWLLNRPDSPLVDQMDYYIAPVDEETDFLRIAGPEELTVIDPACGSGHMLTYAFDLLYAMYEEEGRAPADIPGLILAHNLHGTEIDPRAGALAAFALTMKARAKQRTFFGKRVKPKICVIKPIALGDDDIEQLADPGADQDMERAFWRQFEHADMFGALIRPDATQAEIAAKRVTELAERGDLFATISDRAAQIVEQAEYLARKYAVAIANPPYMGSKQMNALLSQFMKDEYPESKSDLFAAFIQRCADLASPRGLAALITMQSWMFLSSFEKLRISLLGRHQISSMLHLGTRAFDSIGGEVVSSTAFVLNDRPSGSQTIAGTTKGAFIRLVDGSSEGEKVAALRVALAGRDQESGFHLASSKDFATIPGSPIVYWLSEKMRESFAAGQQLSDVVNLRQGLATADNNRFLRLWWEVSGSRTAFSCTSREEAAASGARWFPYNKGGEFRKWYGNQEYVLNWENDGAEVVDFKPRAVIRNPGTYFSQSVSWSDISSGEAAFRRYPAGFVHSNTGHSGFGAQSLLDQIAMIMNSKYAMEVLKVLAPTMHFDIGYVGLAPFAPGVEGLPADTIENLITTSRTDWDRSETSWNFEQNPLVNLHDRIDSSGR</sequence>
<dbReference type="InterPro" id="IPR029063">
    <property type="entry name" value="SAM-dependent_MTases_sf"/>
</dbReference>
<evidence type="ECO:0000256" key="4">
    <source>
        <dbReference type="ARBA" id="ARBA00022691"/>
    </source>
</evidence>
<dbReference type="Pfam" id="PF07669">
    <property type="entry name" value="Eco57I"/>
    <property type="match status" value="1"/>
</dbReference>
<dbReference type="Proteomes" id="UP001059836">
    <property type="component" value="Chromosome"/>
</dbReference>
<keyword evidence="8" id="KW-1185">Reference proteome</keyword>
<protein>
    <recommendedName>
        <fullName evidence="1">site-specific DNA-methyltransferase (adenine-specific)</fullName>
        <ecNumber evidence="1">2.1.1.72</ecNumber>
    </recommendedName>
</protein>
<dbReference type="PROSITE" id="PS00092">
    <property type="entry name" value="N6_MTASE"/>
    <property type="match status" value="1"/>
</dbReference>
<evidence type="ECO:0000259" key="6">
    <source>
        <dbReference type="Pfam" id="PF07669"/>
    </source>
</evidence>
<reference evidence="7" key="1">
    <citation type="journal article" date="2021" name="Nat. Microbiol.">
        <title>Cocultivation of an ultrasmall environmental parasitic bacterium with lytic ability against bacteria associated with wastewater foams.</title>
        <authorList>
            <person name="Batinovic S."/>
            <person name="Rose J.J.A."/>
            <person name="Ratcliffe J."/>
            <person name="Seviour R.J."/>
            <person name="Petrovski S."/>
        </authorList>
    </citation>
    <scope>NUCLEOTIDE SEQUENCE</scope>
    <source>
        <strain evidence="7">CON9</strain>
    </source>
</reference>
<evidence type="ECO:0000256" key="2">
    <source>
        <dbReference type="ARBA" id="ARBA00022603"/>
    </source>
</evidence>
<dbReference type="SUPFAM" id="SSF53335">
    <property type="entry name" value="S-adenosyl-L-methionine-dependent methyltransferases"/>
    <property type="match status" value="1"/>
</dbReference>
<dbReference type="PANTHER" id="PTHR33841">
    <property type="entry name" value="DNA METHYLTRANSFERASE YEEA-RELATED"/>
    <property type="match status" value="1"/>
</dbReference>
<organism evidence="7 8">
    <name type="scientific">Gordonia pseudamarae</name>
    <dbReference type="NCBI Taxonomy" id="2831662"/>
    <lineage>
        <taxon>Bacteria</taxon>
        <taxon>Bacillati</taxon>
        <taxon>Actinomycetota</taxon>
        <taxon>Actinomycetes</taxon>
        <taxon>Mycobacteriales</taxon>
        <taxon>Gordoniaceae</taxon>
        <taxon>Gordonia</taxon>
    </lineage>
</organism>
<dbReference type="InterPro" id="IPR050953">
    <property type="entry name" value="N4_N6_ade-DNA_methylase"/>
</dbReference>
<evidence type="ECO:0000313" key="8">
    <source>
        <dbReference type="Proteomes" id="UP001059836"/>
    </source>
</evidence>
<dbReference type="InterPro" id="IPR047939">
    <property type="entry name" value="BREX_1_PglX"/>
</dbReference>
<dbReference type="RefSeq" id="WP_260840115.1">
    <property type="nucleotide sequence ID" value="NZ_CP045809.1"/>
</dbReference>
<name>A0ABX6IL92_9ACTN</name>
<dbReference type="PRINTS" id="PR00507">
    <property type="entry name" value="N12N6MTFRASE"/>
</dbReference>
<dbReference type="EC" id="2.1.1.72" evidence="1"/>
<dbReference type="EMBL" id="CP045809">
    <property type="protein sequence ID" value="QHN36683.1"/>
    <property type="molecule type" value="Genomic_DNA"/>
</dbReference>
<keyword evidence="2" id="KW-0489">Methyltransferase</keyword>
<dbReference type="Gene3D" id="3.40.50.150">
    <property type="entry name" value="Vaccinia Virus protein VP39"/>
    <property type="match status" value="1"/>
</dbReference>
<evidence type="ECO:0000256" key="1">
    <source>
        <dbReference type="ARBA" id="ARBA00011900"/>
    </source>
</evidence>
<feature type="domain" description="Type II methyltransferase M.TaqI-like" evidence="6">
    <location>
        <begin position="329"/>
        <end position="543"/>
    </location>
</feature>
<dbReference type="InterPro" id="IPR011639">
    <property type="entry name" value="MethylTrfase_TaqI-like_dom"/>
</dbReference>
<dbReference type="PANTHER" id="PTHR33841:SF1">
    <property type="entry name" value="DNA METHYLTRANSFERASE A"/>
    <property type="match status" value="1"/>
</dbReference>
<accession>A0ABX6IL92</accession>
<proteinExistence type="predicted"/>
<dbReference type="NCBIfam" id="NF033452">
    <property type="entry name" value="BREX_1_MTaseX"/>
    <property type="match status" value="1"/>
</dbReference>
<keyword evidence="3" id="KW-0808">Transferase</keyword>
<keyword evidence="4" id="KW-0949">S-adenosyl-L-methionine</keyword>